<evidence type="ECO:0000313" key="6">
    <source>
        <dbReference type="EMBL" id="OAJ36391.1"/>
    </source>
</evidence>
<dbReference type="SUPFAM" id="SSF54928">
    <property type="entry name" value="RNA-binding domain, RBD"/>
    <property type="match status" value="1"/>
</dbReference>
<evidence type="ECO:0000256" key="1">
    <source>
        <dbReference type="ARBA" id="ARBA00022737"/>
    </source>
</evidence>
<feature type="domain" description="RRM" evidence="5">
    <location>
        <begin position="76"/>
        <end position="152"/>
    </location>
</feature>
<feature type="compositionally biased region" description="Polar residues" evidence="4">
    <location>
        <begin position="194"/>
        <end position="232"/>
    </location>
</feature>
<evidence type="ECO:0000313" key="7">
    <source>
        <dbReference type="Proteomes" id="UP000077115"/>
    </source>
</evidence>
<dbReference type="PROSITE" id="PS50102">
    <property type="entry name" value="RRM"/>
    <property type="match status" value="1"/>
</dbReference>
<feature type="compositionally biased region" description="Basic and acidic residues" evidence="4">
    <location>
        <begin position="270"/>
        <end position="343"/>
    </location>
</feature>
<evidence type="ECO:0000256" key="3">
    <source>
        <dbReference type="PROSITE-ProRule" id="PRU00176"/>
    </source>
</evidence>
<sequence>MSKKSQKKGQTMDLSTFLSNEEYGDWADDVQDLPSAPAAVATGSNGNEYPSRGYESREDRYGNSRPELPIPTKPPFTVNMGNLSYDVSERDISMFFGDEIRIKSIRLPMGENGQSRGFGYVELEDHQSIVAALKMSGEQFMNRPVRIRVVEDGKRSTAIEEEKFGNNWRTSMRAAEPVSQSYGFSGDRGRNNDGRSSYGRSTQDSDFSSRVASTGWRSSTTAPAPLPTGSSMNRRKFEPSRTASDSGDTATKELPSAPKKPSANPFGAAKPRDEAEIQRQLEERRKAREEEEAAEKKAAEEEKLKQEAQAREKADAARKIEQDRAAKESETRKATAEKKKIDVAAELPTNWRKKTDTTISPATEFKAKTKTSMGEHKTRHQGSSVDTTAESSSLPIKKSEGRSGRPHSGASASRGPIQQEKSAPLSVKNVFDVLGDQDD</sequence>
<dbReference type="InterPro" id="IPR000504">
    <property type="entry name" value="RRM_dom"/>
</dbReference>
<evidence type="ECO:0000256" key="4">
    <source>
        <dbReference type="SAM" id="MobiDB-lite"/>
    </source>
</evidence>
<evidence type="ECO:0000259" key="5">
    <source>
        <dbReference type="PROSITE" id="PS50102"/>
    </source>
</evidence>
<keyword evidence="2 3" id="KW-0694">RNA-binding</keyword>
<dbReference type="eggNOG" id="KOG0118">
    <property type="taxonomic scope" value="Eukaryota"/>
</dbReference>
<dbReference type="Proteomes" id="UP000077115">
    <property type="component" value="Unassembled WGS sequence"/>
</dbReference>
<feature type="compositionally biased region" description="Polar residues" evidence="4">
    <location>
        <begin position="381"/>
        <end position="394"/>
    </location>
</feature>
<evidence type="ECO:0000256" key="2">
    <source>
        <dbReference type="ARBA" id="ARBA00022884"/>
    </source>
</evidence>
<reference evidence="6 7" key="1">
    <citation type="submission" date="2006-10" db="EMBL/GenBank/DDBJ databases">
        <title>The Genome Sequence of Batrachochytrium dendrobatidis JEL423.</title>
        <authorList>
            <consortium name="The Broad Institute Genome Sequencing Platform"/>
            <person name="Birren B."/>
            <person name="Lander E."/>
            <person name="Galagan J."/>
            <person name="Cuomo C."/>
            <person name="Devon K."/>
            <person name="Jaffe D."/>
            <person name="Butler J."/>
            <person name="Alvarez P."/>
            <person name="Gnerre S."/>
            <person name="Grabherr M."/>
            <person name="Kleber M."/>
            <person name="Mauceli E."/>
            <person name="Brockman W."/>
            <person name="Young S."/>
            <person name="LaButti K."/>
            <person name="Sykes S."/>
            <person name="DeCaprio D."/>
            <person name="Crawford M."/>
            <person name="Koehrsen M."/>
            <person name="Engels R."/>
            <person name="Montgomery P."/>
            <person name="Pearson M."/>
            <person name="Howarth C."/>
            <person name="Larson L."/>
            <person name="White J."/>
            <person name="O'Leary S."/>
            <person name="Kodira C."/>
            <person name="Zeng Q."/>
            <person name="Yandava C."/>
            <person name="Alvarado L."/>
            <person name="Longcore J."/>
            <person name="James T."/>
        </authorList>
    </citation>
    <scope>NUCLEOTIDE SEQUENCE [LARGE SCALE GENOMIC DNA]</scope>
    <source>
        <strain evidence="6 7">JEL423</strain>
    </source>
</reference>
<dbReference type="InterPro" id="IPR035979">
    <property type="entry name" value="RBD_domain_sf"/>
</dbReference>
<proteinExistence type="predicted"/>
<keyword evidence="1" id="KW-0677">Repeat</keyword>
<dbReference type="AlphaFoldDB" id="A0A177WAH8"/>
<dbReference type="OrthoDB" id="48651at2759"/>
<dbReference type="Pfam" id="PF00076">
    <property type="entry name" value="RRM_1"/>
    <property type="match status" value="1"/>
</dbReference>
<dbReference type="STRING" id="403673.A0A177WAH8"/>
<dbReference type="EMBL" id="DS022300">
    <property type="protein sequence ID" value="OAJ36391.1"/>
    <property type="molecule type" value="Genomic_DNA"/>
</dbReference>
<feature type="region of interest" description="Disordered" evidence="4">
    <location>
        <begin position="28"/>
        <end position="75"/>
    </location>
</feature>
<protein>
    <recommendedName>
        <fullName evidence="5">RRM domain-containing protein</fullName>
    </recommendedName>
</protein>
<name>A0A177WAH8_BATDL</name>
<dbReference type="PANTHER" id="PTHR23236:SF119">
    <property type="entry name" value="NUCLEAR RNA-BINDING PROTEIN SART-3"/>
    <property type="match status" value="1"/>
</dbReference>
<dbReference type="InterPro" id="IPR012677">
    <property type="entry name" value="Nucleotide-bd_a/b_plait_sf"/>
</dbReference>
<dbReference type="VEuPathDB" id="FungiDB:BDEG_20571"/>
<gene>
    <name evidence="6" type="ORF">BDEG_20571</name>
</gene>
<dbReference type="Gene3D" id="3.30.70.330">
    <property type="match status" value="1"/>
</dbReference>
<accession>A0A177WAH8</accession>
<reference evidence="6 7" key="2">
    <citation type="submission" date="2016-05" db="EMBL/GenBank/DDBJ databases">
        <title>Lineage-specific infection strategies underlie the spectrum of fungal disease in amphibians.</title>
        <authorList>
            <person name="Cuomo C.A."/>
            <person name="Farrer R.A."/>
            <person name="James T."/>
            <person name="Longcore J."/>
            <person name="Birren B."/>
        </authorList>
    </citation>
    <scope>NUCLEOTIDE SEQUENCE [LARGE SCALE GENOMIC DNA]</scope>
    <source>
        <strain evidence="6 7">JEL423</strain>
    </source>
</reference>
<organism evidence="6 7">
    <name type="scientific">Batrachochytrium dendrobatidis (strain JEL423)</name>
    <dbReference type="NCBI Taxonomy" id="403673"/>
    <lineage>
        <taxon>Eukaryota</taxon>
        <taxon>Fungi</taxon>
        <taxon>Fungi incertae sedis</taxon>
        <taxon>Chytridiomycota</taxon>
        <taxon>Chytridiomycota incertae sedis</taxon>
        <taxon>Chytridiomycetes</taxon>
        <taxon>Rhizophydiales</taxon>
        <taxon>Rhizophydiales incertae sedis</taxon>
        <taxon>Batrachochytrium</taxon>
    </lineage>
</organism>
<dbReference type="PANTHER" id="PTHR23236">
    <property type="entry name" value="EUKARYOTIC TRANSLATION INITIATION FACTOR 4B/4H"/>
    <property type="match status" value="1"/>
</dbReference>
<dbReference type="SMART" id="SM00360">
    <property type="entry name" value="RRM"/>
    <property type="match status" value="1"/>
</dbReference>
<dbReference type="GO" id="GO:0003723">
    <property type="term" value="F:RNA binding"/>
    <property type="evidence" value="ECO:0007669"/>
    <property type="project" value="UniProtKB-UniRule"/>
</dbReference>
<feature type="region of interest" description="Disordered" evidence="4">
    <location>
        <begin position="179"/>
        <end position="439"/>
    </location>
</feature>